<dbReference type="STRING" id="37658.SAMN05661086_02520"/>
<dbReference type="OrthoDB" id="9255714at2"/>
<dbReference type="InterPro" id="IPR027417">
    <property type="entry name" value="P-loop_NTPase"/>
</dbReference>
<accession>A0A1I6KLK2</accession>
<evidence type="ECO:0000313" key="1">
    <source>
        <dbReference type="EMBL" id="SFR92142.1"/>
    </source>
</evidence>
<reference evidence="1 2" key="1">
    <citation type="submission" date="2016-10" db="EMBL/GenBank/DDBJ databases">
        <authorList>
            <person name="de Groot N.N."/>
        </authorList>
    </citation>
    <scope>NUCLEOTIDE SEQUENCE [LARGE SCALE GENOMIC DNA]</scope>
    <source>
        <strain evidence="1 2">743A</strain>
    </source>
</reference>
<proteinExistence type="predicted"/>
<organism evidence="1 2">
    <name type="scientific">Anaeromicropila populeti</name>
    <dbReference type="NCBI Taxonomy" id="37658"/>
    <lineage>
        <taxon>Bacteria</taxon>
        <taxon>Bacillati</taxon>
        <taxon>Bacillota</taxon>
        <taxon>Clostridia</taxon>
        <taxon>Lachnospirales</taxon>
        <taxon>Lachnospiraceae</taxon>
        <taxon>Anaeromicropila</taxon>
    </lineage>
</organism>
<dbReference type="RefSeq" id="WP_092561307.1">
    <property type="nucleotide sequence ID" value="NZ_FOYZ01000009.1"/>
</dbReference>
<evidence type="ECO:0000313" key="2">
    <source>
        <dbReference type="Proteomes" id="UP000199659"/>
    </source>
</evidence>
<dbReference type="SUPFAM" id="SSF52540">
    <property type="entry name" value="P-loop containing nucleoside triphosphate hydrolases"/>
    <property type="match status" value="1"/>
</dbReference>
<keyword evidence="2" id="KW-1185">Reference proteome</keyword>
<name>A0A1I6KLK2_9FIRM</name>
<dbReference type="Proteomes" id="UP000199659">
    <property type="component" value="Unassembled WGS sequence"/>
</dbReference>
<sequence>MKNNVTVIGFKNSGKTTYLAGMYTIMSAGRKNFSLVTKDPDLDLFLENLWDGICSGNFPLPSDKDEIFSFHLAHNYKPVCDFDWLDYPGGILADPNHPSREKLNTSIREAACLILVLDGDLFAIDATSEADYEAKLTQKLEFDSGLRKETKALTRLSAEGIVIPPICIVVTKCDKINFDYQAAVEKVLRESLKGVFEGNPLVMVSSVSFGEGIDHGAAPDPYCIEQPIAFAVLVILLKYLKALKISRTDNKEFVNKSRDIISRWWNSAKISAAENNIKELAGVSDKWSEDAYKLLELFPDKKKIYINGKEEKFKPYFRDIFCELGK</sequence>
<gene>
    <name evidence="1" type="ORF">SAMN05661086_02520</name>
</gene>
<dbReference type="AlphaFoldDB" id="A0A1I6KLK2"/>
<dbReference type="EMBL" id="FOYZ01000009">
    <property type="protein sequence ID" value="SFR92142.1"/>
    <property type="molecule type" value="Genomic_DNA"/>
</dbReference>
<dbReference type="Gene3D" id="3.40.50.300">
    <property type="entry name" value="P-loop containing nucleotide triphosphate hydrolases"/>
    <property type="match status" value="1"/>
</dbReference>
<protein>
    <submittedName>
        <fullName evidence="1">Uncharacterized protein</fullName>
    </submittedName>
</protein>